<feature type="domain" description="DUF6046" evidence="1">
    <location>
        <begin position="82"/>
        <end position="198"/>
    </location>
</feature>
<evidence type="ECO:0000313" key="2">
    <source>
        <dbReference type="EMBL" id="DAE10017.1"/>
    </source>
</evidence>
<sequence length="209" mass="23504">MNTATRFALENIALRVFGGKIPPYWLFRDTGIAQGHSEDYDAIHAMDDTELEDLVRTNALGIPMTMPLSLKLEEPGAREWLLPLEPMISLTGKHIIKRRQVNKGQIRGSIKERWAQDDYEITIEGVLIGTDGQYPEADVARLKNFCEAAAVNALSPLLEIFGISRLVIESWEMPFTAGQANQNYTIKAYSDDVYKLLLGSSEYKLLQNT</sequence>
<proteinExistence type="predicted"/>
<name>A0A8S5PU05_9CAUD</name>
<dbReference type="InterPro" id="IPR046109">
    <property type="entry name" value="DUF6046"/>
</dbReference>
<dbReference type="Pfam" id="PF19512">
    <property type="entry name" value="DUF6046"/>
    <property type="match status" value="1"/>
</dbReference>
<protein>
    <recommendedName>
        <fullName evidence="1">DUF6046 domain-containing protein</fullName>
    </recommendedName>
</protein>
<accession>A0A8S5PU05</accession>
<dbReference type="EMBL" id="BK015501">
    <property type="protein sequence ID" value="DAE10017.1"/>
    <property type="molecule type" value="Genomic_DNA"/>
</dbReference>
<organism evidence="2">
    <name type="scientific">Siphoviridae sp. ctL1i33</name>
    <dbReference type="NCBI Taxonomy" id="2825450"/>
    <lineage>
        <taxon>Viruses</taxon>
        <taxon>Duplodnaviria</taxon>
        <taxon>Heunggongvirae</taxon>
        <taxon>Uroviricota</taxon>
        <taxon>Caudoviricetes</taxon>
    </lineage>
</organism>
<evidence type="ECO:0000259" key="1">
    <source>
        <dbReference type="Pfam" id="PF19512"/>
    </source>
</evidence>
<reference evidence="2" key="1">
    <citation type="journal article" date="2021" name="Proc. Natl. Acad. Sci. U.S.A.">
        <title>A Catalog of Tens of Thousands of Viruses from Human Metagenomes Reveals Hidden Associations with Chronic Diseases.</title>
        <authorList>
            <person name="Tisza M.J."/>
            <person name="Buck C.B."/>
        </authorList>
    </citation>
    <scope>NUCLEOTIDE SEQUENCE</scope>
    <source>
        <strain evidence="2">CtL1i33</strain>
    </source>
</reference>